<dbReference type="EMBL" id="AP024233">
    <property type="protein sequence ID" value="BCO09505.1"/>
    <property type="molecule type" value="Genomic_DNA"/>
</dbReference>
<dbReference type="AlphaFoldDB" id="A0A915XIT2"/>
<evidence type="ECO:0000259" key="4">
    <source>
        <dbReference type="PROSITE" id="PS01031"/>
    </source>
</evidence>
<gene>
    <name evidence="5" type="ORF">GF1_18810</name>
</gene>
<dbReference type="InterPro" id="IPR031107">
    <property type="entry name" value="Small_HSP"/>
</dbReference>
<name>A0A915XIT2_9BACT</name>
<sequence length="133" mass="14852">MGENELTIQQKQEVQHAGETTKPEKYFVPAVDIFETDKDVTVIAEMPGVPRDGVDISLEDDVLTIKGTKEPENMGNVRILLQEYETGHYLRRFTVAETIDQDKIEASMSDGLLKVVLPKTAPAQPRKIEVKVG</sequence>
<reference evidence="5" key="1">
    <citation type="submission" date="2020-12" db="EMBL/GenBank/DDBJ databases">
        <title>Desulfobium dissulfuricans gen. nov., sp. nov., a novel mesophilic, sulfate-reducing bacterium isolated from a deep-sea hydrothermal vent.</title>
        <authorList>
            <person name="Hashimoto Y."/>
            <person name="Tame A."/>
            <person name="Sawayama S."/>
            <person name="Miyazaki J."/>
            <person name="Takai K."/>
            <person name="Nakagawa S."/>
        </authorList>
    </citation>
    <scope>NUCLEOTIDE SEQUENCE</scope>
    <source>
        <strain evidence="5">GF1</strain>
    </source>
</reference>
<evidence type="ECO:0000256" key="3">
    <source>
        <dbReference type="SAM" id="MobiDB-lite"/>
    </source>
</evidence>
<dbReference type="Gene3D" id="2.60.40.790">
    <property type="match status" value="1"/>
</dbReference>
<dbReference type="KEGG" id="ddu:GF1_18810"/>
<evidence type="ECO:0000313" key="5">
    <source>
        <dbReference type="EMBL" id="BCO09505.1"/>
    </source>
</evidence>
<accession>A0A915XIT2</accession>
<protein>
    <recommendedName>
        <fullName evidence="4">SHSP domain-containing protein</fullName>
    </recommendedName>
</protein>
<feature type="domain" description="SHSP" evidence="4">
    <location>
        <begin position="22"/>
        <end position="133"/>
    </location>
</feature>
<evidence type="ECO:0000313" key="6">
    <source>
        <dbReference type="Proteomes" id="UP001063350"/>
    </source>
</evidence>
<dbReference type="PANTHER" id="PTHR11527">
    <property type="entry name" value="HEAT-SHOCK PROTEIN 20 FAMILY MEMBER"/>
    <property type="match status" value="1"/>
</dbReference>
<dbReference type="InterPro" id="IPR008978">
    <property type="entry name" value="HSP20-like_chaperone"/>
</dbReference>
<dbReference type="PROSITE" id="PS01031">
    <property type="entry name" value="SHSP"/>
    <property type="match status" value="1"/>
</dbReference>
<evidence type="ECO:0000256" key="1">
    <source>
        <dbReference type="PROSITE-ProRule" id="PRU00285"/>
    </source>
</evidence>
<dbReference type="CDD" id="cd06464">
    <property type="entry name" value="ACD_sHsps-like"/>
    <property type="match status" value="1"/>
</dbReference>
<evidence type="ECO:0000256" key="2">
    <source>
        <dbReference type="RuleBase" id="RU003616"/>
    </source>
</evidence>
<keyword evidence="6" id="KW-1185">Reference proteome</keyword>
<dbReference type="SUPFAM" id="SSF49764">
    <property type="entry name" value="HSP20-like chaperones"/>
    <property type="match status" value="1"/>
</dbReference>
<organism evidence="5 6">
    <name type="scientific">Desulfolithobacter dissulfuricans</name>
    <dbReference type="NCBI Taxonomy" id="2795293"/>
    <lineage>
        <taxon>Bacteria</taxon>
        <taxon>Pseudomonadati</taxon>
        <taxon>Thermodesulfobacteriota</taxon>
        <taxon>Desulfobulbia</taxon>
        <taxon>Desulfobulbales</taxon>
        <taxon>Desulfobulbaceae</taxon>
        <taxon>Desulfolithobacter</taxon>
    </lineage>
</organism>
<dbReference type="InterPro" id="IPR002068">
    <property type="entry name" value="A-crystallin/Hsp20_dom"/>
</dbReference>
<dbReference type="Proteomes" id="UP001063350">
    <property type="component" value="Chromosome"/>
</dbReference>
<dbReference type="Pfam" id="PF00011">
    <property type="entry name" value="HSP20"/>
    <property type="match status" value="1"/>
</dbReference>
<feature type="compositionally biased region" description="Polar residues" evidence="3">
    <location>
        <begin position="1"/>
        <end position="12"/>
    </location>
</feature>
<proteinExistence type="inferred from homology"/>
<dbReference type="RefSeq" id="WP_267926253.1">
    <property type="nucleotide sequence ID" value="NZ_AP024233.1"/>
</dbReference>
<comment type="similarity">
    <text evidence="1 2">Belongs to the small heat shock protein (HSP20) family.</text>
</comment>
<feature type="region of interest" description="Disordered" evidence="3">
    <location>
        <begin position="1"/>
        <end position="21"/>
    </location>
</feature>